<dbReference type="GO" id="GO:0006508">
    <property type="term" value="P:proteolysis"/>
    <property type="evidence" value="ECO:0007669"/>
    <property type="project" value="UniProtKB-KW"/>
</dbReference>
<evidence type="ECO:0000256" key="11">
    <source>
        <dbReference type="PROSITE-ProRule" id="PRU01032"/>
    </source>
</evidence>
<keyword evidence="6 11" id="KW-0479">Metal-binding</keyword>
<evidence type="ECO:0000313" key="13">
    <source>
        <dbReference type="EMBL" id="KAK4209909.1"/>
    </source>
</evidence>
<dbReference type="CDD" id="cd11377">
    <property type="entry name" value="Pro-peptidase_S53"/>
    <property type="match status" value="1"/>
</dbReference>
<sequence length="605" mass="65403">MTTADNSTRANISIALIIGLRLKQQSAVKAVRELSRITDPDSPTYGSYWTASQVAQFFAPSSESVNSVLSWLAAAGIPNSQFHRSHQGHEVRLLSPRSNLHSLFPSWSSPLGAQVATSIPVPVGLKDHVDIIIAEPAADTPSRPRPRAVLAATDAHPTMMPSIRRDTEGSQGQIPCHQQTTPACLRSVYHIPDSDNASHPNNSLGIHIPSWLTWLPEDLDTFFGRFMPDLVGQRPVMAPINGGYQNLDVKMEPFNLEANLDFEYAMALTHPLPVTNIQVGSHDLPGPQIGTMLAAFDRYYCGSLDPSIDPIPPDKTFDCGTAKPPSVISISFAWPEHYFPAEYLSRQCLEFLKLSLQGVTVVVATGDAGVGGHPDGYCSDPRHPNTTTSGSFVPNWPASCPWVTAVGGTSPREDQDQAVVAWRNLPSAAHPPNNRITEVAYRRLFLNKTIRTSSGGFSNIFPVPDYQAKAVHSYFAAALDPNSALSSRFNRTGRGYPDIAALATGYSMVTNGKWVSVHGTSAAAPVVASIMAKVNEARLRAGKTTVGFVNPVLYRHPEIFNDVVEGANAGCGLDEAFPAAEGWDAVTGLGSLDFERMLKVFMDLP</sequence>
<dbReference type="Gene3D" id="3.40.50.200">
    <property type="entry name" value="Peptidase S8/S53 domain"/>
    <property type="match status" value="1"/>
</dbReference>
<dbReference type="SUPFAM" id="SSF54897">
    <property type="entry name" value="Protease propeptides/inhibitors"/>
    <property type="match status" value="1"/>
</dbReference>
<evidence type="ECO:0000256" key="4">
    <source>
        <dbReference type="ARBA" id="ARBA00012462"/>
    </source>
</evidence>
<dbReference type="EC" id="3.4.14.10" evidence="4"/>
<dbReference type="InterPro" id="IPR030400">
    <property type="entry name" value="Sedolisin_dom"/>
</dbReference>
<dbReference type="InterPro" id="IPR000209">
    <property type="entry name" value="Peptidase_S8/S53_dom"/>
</dbReference>
<evidence type="ECO:0000313" key="14">
    <source>
        <dbReference type="Proteomes" id="UP001301769"/>
    </source>
</evidence>
<evidence type="ECO:0000256" key="5">
    <source>
        <dbReference type="ARBA" id="ARBA00022670"/>
    </source>
</evidence>
<dbReference type="SUPFAM" id="SSF52743">
    <property type="entry name" value="Subtilisin-like"/>
    <property type="match status" value="1"/>
</dbReference>
<dbReference type="GO" id="GO:0004252">
    <property type="term" value="F:serine-type endopeptidase activity"/>
    <property type="evidence" value="ECO:0007669"/>
    <property type="project" value="UniProtKB-UniRule"/>
</dbReference>
<organism evidence="13 14">
    <name type="scientific">Rhypophila decipiens</name>
    <dbReference type="NCBI Taxonomy" id="261697"/>
    <lineage>
        <taxon>Eukaryota</taxon>
        <taxon>Fungi</taxon>
        <taxon>Dikarya</taxon>
        <taxon>Ascomycota</taxon>
        <taxon>Pezizomycotina</taxon>
        <taxon>Sordariomycetes</taxon>
        <taxon>Sordariomycetidae</taxon>
        <taxon>Sordariales</taxon>
        <taxon>Naviculisporaceae</taxon>
        <taxon>Rhypophila</taxon>
    </lineage>
</organism>
<dbReference type="InterPro" id="IPR015366">
    <property type="entry name" value="S53_propep"/>
</dbReference>
<keyword evidence="10" id="KW-0865">Zymogen</keyword>
<dbReference type="Proteomes" id="UP001301769">
    <property type="component" value="Unassembled WGS sequence"/>
</dbReference>
<comment type="caution">
    <text evidence="13">The sequence shown here is derived from an EMBL/GenBank/DDBJ whole genome shotgun (WGS) entry which is preliminary data.</text>
</comment>
<feature type="active site" description="Charge relay system" evidence="11">
    <location>
        <position position="257"/>
    </location>
</feature>
<evidence type="ECO:0000256" key="9">
    <source>
        <dbReference type="ARBA" id="ARBA00022837"/>
    </source>
</evidence>
<dbReference type="GO" id="GO:0005576">
    <property type="term" value="C:extracellular region"/>
    <property type="evidence" value="ECO:0007669"/>
    <property type="project" value="UniProtKB-SubCell"/>
</dbReference>
<evidence type="ECO:0000256" key="2">
    <source>
        <dbReference type="ARBA" id="ARBA00002451"/>
    </source>
</evidence>
<keyword evidence="8 11" id="KW-0720">Serine protease</keyword>
<dbReference type="InterPro" id="IPR050819">
    <property type="entry name" value="Tripeptidyl-peptidase_I"/>
</dbReference>
<reference evidence="13" key="1">
    <citation type="journal article" date="2023" name="Mol. Phylogenet. Evol.">
        <title>Genome-scale phylogeny and comparative genomics of the fungal order Sordariales.</title>
        <authorList>
            <person name="Hensen N."/>
            <person name="Bonometti L."/>
            <person name="Westerberg I."/>
            <person name="Brannstrom I.O."/>
            <person name="Guillou S."/>
            <person name="Cros-Aarteil S."/>
            <person name="Calhoun S."/>
            <person name="Haridas S."/>
            <person name="Kuo A."/>
            <person name="Mondo S."/>
            <person name="Pangilinan J."/>
            <person name="Riley R."/>
            <person name="LaButti K."/>
            <person name="Andreopoulos B."/>
            <person name="Lipzen A."/>
            <person name="Chen C."/>
            <person name="Yan M."/>
            <person name="Daum C."/>
            <person name="Ng V."/>
            <person name="Clum A."/>
            <person name="Steindorff A."/>
            <person name="Ohm R.A."/>
            <person name="Martin F."/>
            <person name="Silar P."/>
            <person name="Natvig D.O."/>
            <person name="Lalanne C."/>
            <person name="Gautier V."/>
            <person name="Ament-Velasquez S.L."/>
            <person name="Kruys A."/>
            <person name="Hutchinson M.I."/>
            <person name="Powell A.J."/>
            <person name="Barry K."/>
            <person name="Miller A.N."/>
            <person name="Grigoriev I.V."/>
            <person name="Debuchy R."/>
            <person name="Gladieux P."/>
            <person name="Hiltunen Thoren M."/>
            <person name="Johannesson H."/>
        </authorList>
    </citation>
    <scope>NUCLEOTIDE SEQUENCE</scope>
    <source>
        <strain evidence="13">PSN293</strain>
    </source>
</reference>
<feature type="active site" description="Charge relay system" evidence="11">
    <location>
        <position position="521"/>
    </location>
</feature>
<evidence type="ECO:0000256" key="10">
    <source>
        <dbReference type="ARBA" id="ARBA00023145"/>
    </source>
</evidence>
<feature type="binding site" evidence="11">
    <location>
        <position position="584"/>
    </location>
    <ligand>
        <name>Ca(2+)</name>
        <dbReference type="ChEBI" id="CHEBI:29108"/>
    </ligand>
</feature>
<reference evidence="13" key="2">
    <citation type="submission" date="2023-05" db="EMBL/GenBank/DDBJ databases">
        <authorList>
            <consortium name="Lawrence Berkeley National Laboratory"/>
            <person name="Steindorff A."/>
            <person name="Hensen N."/>
            <person name="Bonometti L."/>
            <person name="Westerberg I."/>
            <person name="Brannstrom I.O."/>
            <person name="Guillou S."/>
            <person name="Cros-Aarteil S."/>
            <person name="Calhoun S."/>
            <person name="Haridas S."/>
            <person name="Kuo A."/>
            <person name="Mondo S."/>
            <person name="Pangilinan J."/>
            <person name="Riley R."/>
            <person name="Labutti K."/>
            <person name="Andreopoulos B."/>
            <person name="Lipzen A."/>
            <person name="Chen C."/>
            <person name="Yanf M."/>
            <person name="Daum C."/>
            <person name="Ng V."/>
            <person name="Clum A."/>
            <person name="Ohm R."/>
            <person name="Martin F."/>
            <person name="Silar P."/>
            <person name="Natvig D."/>
            <person name="Lalanne C."/>
            <person name="Gautier V."/>
            <person name="Ament-Velasquez S.L."/>
            <person name="Kruys A."/>
            <person name="Hutchinson M.I."/>
            <person name="Powell A.J."/>
            <person name="Barry K."/>
            <person name="Miller A.N."/>
            <person name="Grigoriev I.V."/>
            <person name="Debuchy R."/>
            <person name="Gladieux P."/>
            <person name="Thoren M.H."/>
            <person name="Johannesson H."/>
        </authorList>
    </citation>
    <scope>NUCLEOTIDE SEQUENCE</scope>
    <source>
        <strain evidence="13">PSN293</strain>
    </source>
</reference>
<gene>
    <name evidence="13" type="ORF">QBC37DRAFT_377573</name>
</gene>
<evidence type="ECO:0000259" key="12">
    <source>
        <dbReference type="PROSITE" id="PS51695"/>
    </source>
</evidence>
<dbReference type="PANTHER" id="PTHR14218">
    <property type="entry name" value="PROTEASE S8 TRIPEPTIDYL PEPTIDASE I CLN2"/>
    <property type="match status" value="1"/>
</dbReference>
<dbReference type="CDD" id="cd04056">
    <property type="entry name" value="Peptidases_S53"/>
    <property type="match status" value="1"/>
</dbReference>
<keyword evidence="9 11" id="KW-0106">Calcium</keyword>
<keyword evidence="7 11" id="KW-0378">Hydrolase</keyword>
<name>A0AAN6Y020_9PEZI</name>
<dbReference type="EMBL" id="MU858190">
    <property type="protein sequence ID" value="KAK4209909.1"/>
    <property type="molecule type" value="Genomic_DNA"/>
</dbReference>
<evidence type="ECO:0000256" key="6">
    <source>
        <dbReference type="ARBA" id="ARBA00022723"/>
    </source>
</evidence>
<feature type="domain" description="Peptidase S53" evidence="12">
    <location>
        <begin position="179"/>
        <end position="604"/>
    </location>
</feature>
<keyword evidence="5 11" id="KW-0645">Protease</keyword>
<evidence type="ECO:0000256" key="8">
    <source>
        <dbReference type="ARBA" id="ARBA00022825"/>
    </source>
</evidence>
<evidence type="ECO:0000256" key="7">
    <source>
        <dbReference type="ARBA" id="ARBA00022801"/>
    </source>
</evidence>
<feature type="binding site" evidence="11">
    <location>
        <position position="562"/>
    </location>
    <ligand>
        <name>Ca(2+)</name>
        <dbReference type="ChEBI" id="CHEBI:29108"/>
    </ligand>
</feature>
<dbReference type="AlphaFoldDB" id="A0AAN6Y020"/>
<dbReference type="GO" id="GO:0046872">
    <property type="term" value="F:metal ion binding"/>
    <property type="evidence" value="ECO:0007669"/>
    <property type="project" value="UniProtKB-UniRule"/>
</dbReference>
<comment type="function">
    <text evidence="2">Secreted tripeptidyl-peptidase which degrades proteins at acidic pHs and is involved in virulence.</text>
</comment>
<dbReference type="SMART" id="SM00944">
    <property type="entry name" value="Pro-kuma_activ"/>
    <property type="match status" value="1"/>
</dbReference>
<feature type="binding site" evidence="11">
    <location>
        <position position="582"/>
    </location>
    <ligand>
        <name>Ca(2+)</name>
        <dbReference type="ChEBI" id="CHEBI:29108"/>
    </ligand>
</feature>
<dbReference type="Pfam" id="PF00082">
    <property type="entry name" value="Peptidase_S8"/>
    <property type="match status" value="1"/>
</dbReference>
<keyword evidence="14" id="KW-1185">Reference proteome</keyword>
<dbReference type="InterPro" id="IPR036852">
    <property type="entry name" value="Peptidase_S8/S53_dom_sf"/>
</dbReference>
<evidence type="ECO:0000256" key="1">
    <source>
        <dbReference type="ARBA" id="ARBA00001910"/>
    </source>
</evidence>
<accession>A0AAN6Y020</accession>
<dbReference type="GO" id="GO:0008240">
    <property type="term" value="F:tripeptidyl-peptidase activity"/>
    <property type="evidence" value="ECO:0007669"/>
    <property type="project" value="UniProtKB-EC"/>
</dbReference>
<proteinExistence type="predicted"/>
<comment type="subcellular location">
    <subcellularLocation>
        <location evidence="3">Secreted</location>
        <location evidence="3">Extracellular space</location>
    </subcellularLocation>
</comment>
<comment type="catalytic activity">
    <reaction evidence="1">
        <text>Release of an N-terminal tripeptide from a polypeptide.</text>
        <dbReference type="EC" id="3.4.14.10"/>
    </reaction>
</comment>
<dbReference type="PANTHER" id="PTHR14218:SF19">
    <property type="entry name" value="SERINE PROTEASE AORO, PUTATIVE (AFU_ORTHOLOGUE AFUA_6G10250)-RELATED"/>
    <property type="match status" value="1"/>
</dbReference>
<evidence type="ECO:0000256" key="3">
    <source>
        <dbReference type="ARBA" id="ARBA00004239"/>
    </source>
</evidence>
<dbReference type="PROSITE" id="PS51695">
    <property type="entry name" value="SEDOLISIN"/>
    <property type="match status" value="1"/>
</dbReference>
<feature type="binding site" evidence="11">
    <location>
        <position position="563"/>
    </location>
    <ligand>
        <name>Ca(2+)</name>
        <dbReference type="ChEBI" id="CHEBI:29108"/>
    </ligand>
</feature>
<comment type="cofactor">
    <cofactor evidence="11">
        <name>Ca(2+)</name>
        <dbReference type="ChEBI" id="CHEBI:29108"/>
    </cofactor>
    <text evidence="11">Binds 1 Ca(2+) ion per subunit.</text>
</comment>
<feature type="active site" description="Charge relay system" evidence="11">
    <location>
        <position position="261"/>
    </location>
</feature>
<dbReference type="Pfam" id="PF09286">
    <property type="entry name" value="Pro-kuma_activ"/>
    <property type="match status" value="1"/>
</dbReference>
<protein>
    <recommendedName>
        <fullName evidence="4">tripeptidyl-peptidase II</fullName>
        <ecNumber evidence="4">3.4.14.10</ecNumber>
    </recommendedName>
</protein>